<keyword evidence="5" id="KW-0560">Oxidoreductase</keyword>
<evidence type="ECO:0000313" key="9">
    <source>
        <dbReference type="Proteomes" id="UP001338125"/>
    </source>
</evidence>
<evidence type="ECO:0000256" key="4">
    <source>
        <dbReference type="ARBA" id="ARBA00022827"/>
    </source>
</evidence>
<evidence type="ECO:0000256" key="6">
    <source>
        <dbReference type="SAM" id="SignalP"/>
    </source>
</evidence>
<dbReference type="PANTHER" id="PTHR42973:SF39">
    <property type="entry name" value="FAD-BINDING PCMH-TYPE DOMAIN-CONTAINING PROTEIN"/>
    <property type="match status" value="1"/>
</dbReference>
<sequence length="338" mass="36279">MRFSLLCVVSTAALAAATTRCQDLQTCVRRVFGPGSNDRIVTPKDDTYTDARIGESIQFEQFPSLIAYAKDASEVSPLLLCAKRTGHKAVPRTGAHHFLGYSALNDSLVIDISHIDYVNIAADKNSAQVGAGIRFGPLYTALAAQGRDWPGGICPTVGLSGFLGAGGFNMQMRQIGLGVDHVLAARVVLADGKVVTASPQENPDLFWAIRGGGGGTFGIVVEWTLKLSAFPRSAMILINWKEPNTTVQVANRWHAWAPYADKTLTTQLNIYTNRSQLVGWCYGCTVQQAQSLVNSSGILAIGKPEVFITGNCNSANSRMIGFVVNECMPDDKVAELAP</sequence>
<keyword evidence="4" id="KW-0274">FAD</keyword>
<organism evidence="8 9">
    <name type="scientific">Cladobotryum mycophilum</name>
    <dbReference type="NCBI Taxonomy" id="491253"/>
    <lineage>
        <taxon>Eukaryota</taxon>
        <taxon>Fungi</taxon>
        <taxon>Dikarya</taxon>
        <taxon>Ascomycota</taxon>
        <taxon>Pezizomycotina</taxon>
        <taxon>Sordariomycetes</taxon>
        <taxon>Hypocreomycetidae</taxon>
        <taxon>Hypocreales</taxon>
        <taxon>Hypocreaceae</taxon>
        <taxon>Cladobotryum</taxon>
    </lineage>
</organism>
<dbReference type="SUPFAM" id="SSF56176">
    <property type="entry name" value="FAD-binding/transporter-associated domain-like"/>
    <property type="match status" value="1"/>
</dbReference>
<comment type="cofactor">
    <cofactor evidence="1">
        <name>FAD</name>
        <dbReference type="ChEBI" id="CHEBI:57692"/>
    </cofactor>
</comment>
<dbReference type="InterPro" id="IPR036318">
    <property type="entry name" value="FAD-bd_PCMH-like_sf"/>
</dbReference>
<dbReference type="EMBL" id="JAVFKD010000016">
    <property type="protein sequence ID" value="KAK5987508.1"/>
    <property type="molecule type" value="Genomic_DNA"/>
</dbReference>
<feature type="chain" id="PRO_5046068341" evidence="6">
    <location>
        <begin position="22"/>
        <end position="338"/>
    </location>
</feature>
<keyword evidence="3" id="KW-0285">Flavoprotein</keyword>
<dbReference type="PANTHER" id="PTHR42973">
    <property type="entry name" value="BINDING OXIDOREDUCTASE, PUTATIVE (AFU_ORTHOLOGUE AFUA_1G17690)-RELATED"/>
    <property type="match status" value="1"/>
</dbReference>
<dbReference type="InterPro" id="IPR050416">
    <property type="entry name" value="FAD-linked_Oxidoreductase"/>
</dbReference>
<feature type="signal peptide" evidence="6">
    <location>
        <begin position="1"/>
        <end position="21"/>
    </location>
</feature>
<comment type="similarity">
    <text evidence="2">Belongs to the oxygen-dependent FAD-linked oxidoreductase family.</text>
</comment>
<proteinExistence type="inferred from homology"/>
<accession>A0ABR0S5T4</accession>
<keyword evidence="6" id="KW-0732">Signal</keyword>
<dbReference type="Gene3D" id="3.30.465.10">
    <property type="match status" value="1"/>
</dbReference>
<evidence type="ECO:0000256" key="3">
    <source>
        <dbReference type="ARBA" id="ARBA00022630"/>
    </source>
</evidence>
<dbReference type="PROSITE" id="PS51387">
    <property type="entry name" value="FAD_PCMH"/>
    <property type="match status" value="1"/>
</dbReference>
<feature type="domain" description="FAD-binding PCMH-type" evidence="7">
    <location>
        <begin position="59"/>
        <end position="230"/>
    </location>
</feature>
<gene>
    <name evidence="8" type="ORF">PT974_11639</name>
</gene>
<reference evidence="8 9" key="1">
    <citation type="submission" date="2024-01" db="EMBL/GenBank/DDBJ databases">
        <title>Complete genome of Cladobotryum mycophilum ATHUM6906.</title>
        <authorList>
            <person name="Christinaki A.C."/>
            <person name="Myridakis A.I."/>
            <person name="Kouvelis V.N."/>
        </authorList>
    </citation>
    <scope>NUCLEOTIDE SEQUENCE [LARGE SCALE GENOMIC DNA]</scope>
    <source>
        <strain evidence="8 9">ATHUM6906</strain>
    </source>
</reference>
<evidence type="ECO:0000256" key="1">
    <source>
        <dbReference type="ARBA" id="ARBA00001974"/>
    </source>
</evidence>
<comment type="caution">
    <text evidence="8">The sequence shown here is derived from an EMBL/GenBank/DDBJ whole genome shotgun (WGS) entry which is preliminary data.</text>
</comment>
<dbReference type="InterPro" id="IPR006094">
    <property type="entry name" value="Oxid_FAD_bind_N"/>
</dbReference>
<dbReference type="InterPro" id="IPR016169">
    <property type="entry name" value="FAD-bd_PCMH_sub2"/>
</dbReference>
<dbReference type="Gene3D" id="3.40.462.20">
    <property type="match status" value="1"/>
</dbReference>
<dbReference type="Proteomes" id="UP001338125">
    <property type="component" value="Unassembled WGS sequence"/>
</dbReference>
<protein>
    <submittedName>
        <fullName evidence="8">FAD-linked oxidoreductase pytB</fullName>
    </submittedName>
</protein>
<dbReference type="InterPro" id="IPR016166">
    <property type="entry name" value="FAD-bd_PCMH"/>
</dbReference>
<evidence type="ECO:0000259" key="7">
    <source>
        <dbReference type="PROSITE" id="PS51387"/>
    </source>
</evidence>
<name>A0ABR0S5T4_9HYPO</name>
<keyword evidence="9" id="KW-1185">Reference proteome</keyword>
<evidence type="ECO:0000313" key="8">
    <source>
        <dbReference type="EMBL" id="KAK5987508.1"/>
    </source>
</evidence>
<evidence type="ECO:0000256" key="5">
    <source>
        <dbReference type="ARBA" id="ARBA00023002"/>
    </source>
</evidence>
<dbReference type="Pfam" id="PF01565">
    <property type="entry name" value="FAD_binding_4"/>
    <property type="match status" value="1"/>
</dbReference>
<evidence type="ECO:0000256" key="2">
    <source>
        <dbReference type="ARBA" id="ARBA00005466"/>
    </source>
</evidence>